<feature type="compositionally biased region" description="Basic and acidic residues" evidence="1">
    <location>
        <begin position="1181"/>
        <end position="1190"/>
    </location>
</feature>
<feature type="compositionally biased region" description="Basic and acidic residues" evidence="1">
    <location>
        <begin position="1263"/>
        <end position="1278"/>
    </location>
</feature>
<feature type="compositionally biased region" description="Polar residues" evidence="1">
    <location>
        <begin position="887"/>
        <end position="899"/>
    </location>
</feature>
<feature type="compositionally biased region" description="Low complexity" evidence="1">
    <location>
        <begin position="264"/>
        <end position="273"/>
    </location>
</feature>
<feature type="compositionally biased region" description="Basic and acidic residues" evidence="1">
    <location>
        <begin position="818"/>
        <end position="854"/>
    </location>
</feature>
<feature type="compositionally biased region" description="Basic and acidic residues" evidence="1">
    <location>
        <begin position="182"/>
        <end position="196"/>
    </location>
</feature>
<protein>
    <submittedName>
        <fullName evidence="2">Uncharacterized protein</fullName>
    </submittedName>
</protein>
<feature type="compositionally biased region" description="Low complexity" evidence="1">
    <location>
        <begin position="1467"/>
        <end position="1485"/>
    </location>
</feature>
<reference evidence="2" key="1">
    <citation type="journal article" date="2020" name="Stud. Mycol.">
        <title>101 Dothideomycetes genomes: a test case for predicting lifestyles and emergence of pathogens.</title>
        <authorList>
            <person name="Haridas S."/>
            <person name="Albert R."/>
            <person name="Binder M."/>
            <person name="Bloem J."/>
            <person name="Labutti K."/>
            <person name="Salamov A."/>
            <person name="Andreopoulos B."/>
            <person name="Baker S."/>
            <person name="Barry K."/>
            <person name="Bills G."/>
            <person name="Bluhm B."/>
            <person name="Cannon C."/>
            <person name="Castanera R."/>
            <person name="Culley D."/>
            <person name="Daum C."/>
            <person name="Ezra D."/>
            <person name="Gonzalez J."/>
            <person name="Henrissat B."/>
            <person name="Kuo A."/>
            <person name="Liang C."/>
            <person name="Lipzen A."/>
            <person name="Lutzoni F."/>
            <person name="Magnuson J."/>
            <person name="Mondo S."/>
            <person name="Nolan M."/>
            <person name="Ohm R."/>
            <person name="Pangilinan J."/>
            <person name="Park H.-J."/>
            <person name="Ramirez L."/>
            <person name="Alfaro M."/>
            <person name="Sun H."/>
            <person name="Tritt A."/>
            <person name="Yoshinaga Y."/>
            <person name="Zwiers L.-H."/>
            <person name="Turgeon B."/>
            <person name="Goodwin S."/>
            <person name="Spatafora J."/>
            <person name="Crous P."/>
            <person name="Grigoriev I."/>
        </authorList>
    </citation>
    <scope>NUCLEOTIDE SEQUENCE</scope>
    <source>
        <strain evidence="2">CBS 690.94</strain>
    </source>
</reference>
<evidence type="ECO:0000313" key="2">
    <source>
        <dbReference type="EMBL" id="KAF2443288.1"/>
    </source>
</evidence>
<feature type="compositionally biased region" description="Basic and acidic residues" evidence="1">
    <location>
        <begin position="868"/>
        <end position="878"/>
    </location>
</feature>
<name>A0A9P4UBG3_9PLEO</name>
<feature type="compositionally biased region" description="Low complexity" evidence="1">
    <location>
        <begin position="224"/>
        <end position="239"/>
    </location>
</feature>
<feature type="compositionally biased region" description="Low complexity" evidence="1">
    <location>
        <begin position="1799"/>
        <end position="1837"/>
    </location>
</feature>
<feature type="compositionally biased region" description="Basic and acidic residues" evidence="1">
    <location>
        <begin position="293"/>
        <end position="302"/>
    </location>
</feature>
<gene>
    <name evidence="2" type="ORF">P171DRAFT_521881</name>
</gene>
<feature type="compositionally biased region" description="Low complexity" evidence="1">
    <location>
        <begin position="1407"/>
        <end position="1424"/>
    </location>
</feature>
<feature type="compositionally biased region" description="Acidic residues" evidence="1">
    <location>
        <begin position="1842"/>
        <end position="1855"/>
    </location>
</feature>
<feature type="compositionally biased region" description="Polar residues" evidence="1">
    <location>
        <begin position="1193"/>
        <end position="1202"/>
    </location>
</feature>
<feature type="compositionally biased region" description="Basic and acidic residues" evidence="1">
    <location>
        <begin position="927"/>
        <end position="936"/>
    </location>
</feature>
<feature type="compositionally biased region" description="Basic residues" evidence="1">
    <location>
        <begin position="1120"/>
        <end position="1133"/>
    </location>
</feature>
<feature type="region of interest" description="Disordered" evidence="1">
    <location>
        <begin position="1701"/>
        <end position="1855"/>
    </location>
</feature>
<evidence type="ECO:0000256" key="1">
    <source>
        <dbReference type="SAM" id="MobiDB-lite"/>
    </source>
</evidence>
<feature type="compositionally biased region" description="Low complexity" evidence="1">
    <location>
        <begin position="1701"/>
        <end position="1719"/>
    </location>
</feature>
<feature type="compositionally biased region" description="Basic and acidic residues" evidence="1">
    <location>
        <begin position="1440"/>
        <end position="1458"/>
    </location>
</feature>
<feature type="compositionally biased region" description="Polar residues" evidence="1">
    <location>
        <begin position="116"/>
        <end position="131"/>
    </location>
</feature>
<feature type="region of interest" description="Disordered" evidence="1">
    <location>
        <begin position="552"/>
        <end position="599"/>
    </location>
</feature>
<accession>A0A9P4UBG3</accession>
<feature type="compositionally biased region" description="Low complexity" evidence="1">
    <location>
        <begin position="316"/>
        <end position="332"/>
    </location>
</feature>
<keyword evidence="3" id="KW-1185">Reference proteome</keyword>
<feature type="compositionally biased region" description="Basic and acidic residues" evidence="1">
    <location>
        <begin position="1578"/>
        <end position="1599"/>
    </location>
</feature>
<feature type="compositionally biased region" description="Basic residues" evidence="1">
    <location>
        <begin position="1008"/>
        <end position="1018"/>
    </location>
</feature>
<feature type="compositionally biased region" description="Low complexity" evidence="1">
    <location>
        <begin position="1526"/>
        <end position="1537"/>
    </location>
</feature>
<feature type="compositionally biased region" description="Basic and acidic residues" evidence="1">
    <location>
        <begin position="1776"/>
        <end position="1788"/>
    </location>
</feature>
<feature type="compositionally biased region" description="Low complexity" evidence="1">
    <location>
        <begin position="560"/>
        <end position="571"/>
    </location>
</feature>
<sequence>MTWKRSKLLSKALGREVQYRKGIFNDVLKKILPKERHVNSNDDDAREIATEANGLSQEILAQTDTNLPGDMFELNPTETIQMGNNDYPDSPRGSLQDPNTHVMATIEVHVAHPTDHPNTPSSSRAPSQESPTEAFLLSSPTSGSLHVTVEATTPKSQATTSTHDELESTNDIQPQRSSPPPDRVEPAAPIREEVTEHSFLSKKKIPRGDEVKVDLGSVPNPGESSSSTLPTLPAPQSSSMEVQDHTVTVSRSKKPKAAAKKAKSASLANKASSQPHKEARQDQDEIPASIASPERESGKEVEGNTALAAKEDDLPSTESLLNTSSNQSTTVLGGKTTCGDPGAVEGNKEAPVKNTKIKKKSLDPGVTDPEVADPGVAVEDSPPKSKVKIETESGMKTKKQKATIASDDKAKDAPSLPATTSKAQGVSEMTLDEALMRLRLIGQLPAAAQYKAQGGSEMTLDDALMRLRLLGQLTNTDPYAEHPAESESGAGNLSLGNNEQAKKKGKIANALTGVLGLSKPATEKSAATEGPVMASGKVGDSVTKTTNAKLGNAGKCISRPAPGGSNASSGGSLTGDSEAEGPGKKPKGLDGLPKQAPVLGKVTPHSRLGAFGKSLKGNVAGTMGAKPLPDKSEGLDDAGLMGNGNFQQKHMLAGPSGAAGPNMSKFGRPGGIGNQGMSNFGSPGAYGGPKMSKLGGLGGVGIQGMSNFGGPGEHGGPKMSTFGGSGGMRDPKMSRFGGLGGMGGPKMSRFGGIGGQRLGGGWMSLGNGNQFDRPRHKEYGFGNRGYGGGRGLGSSLLGGLRGTGRGLFGGPKGYNDGFQKRDPFRRDPIKRDPIKRDPIRRDPIRRDPIRRDPIEGIGRYNNNYRKPGLFDRTRDLKGTRPLFGSSMPGSTFKGPNSPKSPRRRPLTPSKRGTQEGKPRAINGKVQSAKDKDDIKMKKPKLSFWEDLFAPTGIVKDGMQQQSGRKDGRDPENLLPEDSETLSPLGEEISQGPTEQPPDDPIPEDPLPAKKRSQKRSKPKQADRDIPEGFKEGIAEAEGVAQSEHDLDELEPDNESELGDKPQSENSEPWDAPEAENGLQPEYEPQTDYEPQSGHEQSGNEQSFEATQPPEDEPRRSDPSKRKKKKRSKNKKKHTIDSESIPRCNSLRMVTPEPDSDSDTPSGRFSDPKLLTWVGGDADEERSERSDRDAPTDQFEQQNSDTTGELDADAHSETQTSEQVAASDEDTCSERDISEQATELTEDAGFIYTSSERDMSEPVIGLDEETRSETHTCSERDMSEQATGLDEDAGSIHTSSERDVSEQVAASDEEICSERDISEQPTELIEDAGSIHSSSERDMSEPVTGLDEETRSETRSGRQTRGQPAALDEDAGSIRSPRSIARSGSNATAEWEMEGSRDLTVARQRYHSPSSSSASSESSSSEPSSYRSRKHGPMLIEYLSDVDREPVSPHSLVGRDGHGQLEYYAPKSSASSESSSSESSSSESSSYRSRKHGPMLIEYLPDADREPVSPHMLIGGDEHGQLEYYASSSSTSSESSSYRSRKHGPILIEYLPDADKEPVVCGSIKEGDEDGSVDDDDEQSRVKERDENYRPERNDQRGPIEEDNEYSTVEEGDDYGTPEESNDSGSVTTIDEHDSTSDANSVSDSRRPSGPEPHYEKTRENKWWKNMLRRRAERRSSGQYPEHSIPDFARALSLRSVSIASTSIHSASDSSSQYSHSGSESDSEIDQNSEGSVTRRGPDCHEYLEEAQAQYAPYNIEQWREEVAPDYDPTPPPSPYSEHRPADTMKDGDAGYNSTPPSPSSSGRSDSARSYPSARSSSQDSFSVSWSGSSHPPSSEASLYPEGDQDYEDEDDDRGS</sequence>
<feature type="compositionally biased region" description="Acidic residues" evidence="1">
    <location>
        <begin position="1045"/>
        <end position="1056"/>
    </location>
</feature>
<organism evidence="2 3">
    <name type="scientific">Karstenula rhodostoma CBS 690.94</name>
    <dbReference type="NCBI Taxonomy" id="1392251"/>
    <lineage>
        <taxon>Eukaryota</taxon>
        <taxon>Fungi</taxon>
        <taxon>Dikarya</taxon>
        <taxon>Ascomycota</taxon>
        <taxon>Pezizomycotina</taxon>
        <taxon>Dothideomycetes</taxon>
        <taxon>Pleosporomycetidae</taxon>
        <taxon>Pleosporales</taxon>
        <taxon>Massarineae</taxon>
        <taxon>Didymosphaeriaceae</taxon>
        <taxon>Karstenula</taxon>
    </lineage>
</organism>
<feature type="region of interest" description="Disordered" evidence="1">
    <location>
        <begin position="112"/>
        <end position="139"/>
    </location>
</feature>
<feature type="compositionally biased region" description="Basic and acidic residues" evidence="1">
    <location>
        <begin position="1019"/>
        <end position="1033"/>
    </location>
</feature>
<feature type="compositionally biased region" description="Acidic residues" evidence="1">
    <location>
        <begin position="1566"/>
        <end position="1577"/>
    </location>
</feature>
<feature type="region of interest" description="Disordered" evidence="1">
    <location>
        <begin position="153"/>
        <end position="423"/>
    </location>
</feature>
<dbReference type="Proteomes" id="UP000799764">
    <property type="component" value="Unassembled WGS sequence"/>
</dbReference>
<comment type="caution">
    <text evidence="2">The sequence shown here is derived from an EMBL/GenBank/DDBJ whole genome shotgun (WGS) entry which is preliminary data.</text>
</comment>
<proteinExistence type="predicted"/>
<feature type="region of interest" description="Disordered" evidence="1">
    <location>
        <begin position="79"/>
        <end position="98"/>
    </location>
</feature>
<feature type="compositionally biased region" description="Basic and acidic residues" evidence="1">
    <location>
        <begin position="1643"/>
        <end position="1662"/>
    </location>
</feature>
<feature type="compositionally biased region" description="Polar residues" evidence="1">
    <location>
        <begin position="1093"/>
        <end position="1105"/>
    </location>
</feature>
<dbReference type="EMBL" id="MU001502">
    <property type="protein sequence ID" value="KAF2443288.1"/>
    <property type="molecule type" value="Genomic_DNA"/>
</dbReference>
<feature type="region of interest" description="Disordered" evidence="1">
    <location>
        <begin position="808"/>
        <end position="1662"/>
    </location>
</feature>
<feature type="compositionally biased region" description="Acidic residues" evidence="1">
    <location>
        <begin position="1600"/>
        <end position="1621"/>
    </location>
</feature>
<feature type="compositionally biased region" description="Basic residues" evidence="1">
    <location>
        <begin position="251"/>
        <end position="263"/>
    </location>
</feature>
<evidence type="ECO:0000313" key="3">
    <source>
        <dbReference type="Proteomes" id="UP000799764"/>
    </source>
</evidence>
<feature type="compositionally biased region" description="Basic and acidic residues" evidence="1">
    <location>
        <begin position="381"/>
        <end position="395"/>
    </location>
</feature>